<dbReference type="Pfam" id="PF21043">
    <property type="entry name" value="Rv3651-like_C"/>
    <property type="match status" value="1"/>
</dbReference>
<feature type="domain" description="Rv3651-like C-terminal" evidence="2">
    <location>
        <begin position="225"/>
        <end position="330"/>
    </location>
</feature>
<geneLocation type="plasmid" evidence="3 4">
    <name>pRho-VOC14-C86</name>
</geneLocation>
<evidence type="ECO:0000259" key="2">
    <source>
        <dbReference type="Pfam" id="PF21043"/>
    </source>
</evidence>
<evidence type="ECO:0000313" key="4">
    <source>
        <dbReference type="Proteomes" id="UP001231166"/>
    </source>
</evidence>
<name>A0AAX3YQ02_RHOOP</name>
<proteinExistence type="predicted"/>
<dbReference type="RefSeq" id="WP_304710719.1">
    <property type="nucleotide sequence ID" value="NZ_CP130955.1"/>
</dbReference>
<accession>A0AAX3YQ02</accession>
<feature type="domain" description="Rv3651-like N-terminal" evidence="1">
    <location>
        <begin position="4"/>
        <end position="94"/>
    </location>
</feature>
<dbReference type="Proteomes" id="UP001231166">
    <property type="component" value="Plasmid pRho-VOC14-C86"/>
</dbReference>
<sequence length="334" mass="36419">MATKWLLVSTFGGAVPSIVGQGRTPKPFVPLEQVIKSRRSFADATSAITEVMAHPTKIDRLSSDGLRRVIADPLCTFEGRLHAIYLWVGSAEEKVAQRDPAGAWYFNLTDFKVSGSDDLFDLYGVAPENRRSEAAMAGAFDRLDTGVDEGHALAKIVKPTPGMEHQAVWTVKRDDGARRAAHFSCRAVEERPDPNSDRKVVILRGVTHDIGPADDVPTAPPPVILEHRVLDAKLKPGEYLAYVDHKKLSLLKWRGNPMPGIAWEGGVGEPTPAMHPDDVEVARRLSADLARGSTSGVIRFRGLDGEWKPLHLEVSLMAFDQHTMGALVTVSAAP</sequence>
<protein>
    <submittedName>
        <fullName evidence="3">DUF5593 domain-containing protein</fullName>
    </submittedName>
</protein>
<dbReference type="InterPro" id="IPR041458">
    <property type="entry name" value="Rv3651-like_N"/>
</dbReference>
<evidence type="ECO:0000259" key="1">
    <source>
        <dbReference type="Pfam" id="PF18007"/>
    </source>
</evidence>
<keyword evidence="3" id="KW-0614">Plasmid</keyword>
<organism evidence="3 4">
    <name type="scientific">Rhodococcus opacus</name>
    <name type="common">Nocardia opaca</name>
    <dbReference type="NCBI Taxonomy" id="37919"/>
    <lineage>
        <taxon>Bacteria</taxon>
        <taxon>Bacillati</taxon>
        <taxon>Actinomycetota</taxon>
        <taxon>Actinomycetes</taxon>
        <taxon>Mycobacteriales</taxon>
        <taxon>Nocardiaceae</taxon>
        <taxon>Rhodococcus</taxon>
    </lineage>
</organism>
<gene>
    <name evidence="3" type="ORF">Q5707_39280</name>
</gene>
<evidence type="ECO:0000313" key="3">
    <source>
        <dbReference type="EMBL" id="WLF51527.1"/>
    </source>
</evidence>
<dbReference type="EMBL" id="CP130955">
    <property type="protein sequence ID" value="WLF51527.1"/>
    <property type="molecule type" value="Genomic_DNA"/>
</dbReference>
<dbReference type="AlphaFoldDB" id="A0AAX3YQ02"/>
<reference evidence="3" key="1">
    <citation type="submission" date="2023-07" db="EMBL/GenBank/DDBJ databases">
        <title>Genomic analysis of Rhodococcus opacus VOC-14 with glycol ethers degradation activity.</title>
        <authorList>
            <person name="Narkevich D.A."/>
            <person name="Hlushen A.M."/>
            <person name="Akhremchuk A.E."/>
            <person name="Sikolenko M.A."/>
            <person name="Valentovich L.N."/>
        </authorList>
    </citation>
    <scope>NUCLEOTIDE SEQUENCE</scope>
    <source>
        <strain evidence="3">VOC-14</strain>
        <plasmid evidence="3">pRho-VOC14-C86</plasmid>
    </source>
</reference>
<dbReference type="InterPro" id="IPR048578">
    <property type="entry name" value="Rv3651-like_C"/>
</dbReference>
<dbReference type="Pfam" id="PF18007">
    <property type="entry name" value="Rv3651-like_N"/>
    <property type="match status" value="1"/>
</dbReference>